<gene>
    <name evidence="6" type="ORF">B0I35DRAFT_401709</name>
</gene>
<dbReference type="EMBL" id="JAGPNK010000026">
    <property type="protein sequence ID" value="KAH7304088.1"/>
    <property type="molecule type" value="Genomic_DNA"/>
</dbReference>
<protein>
    <submittedName>
        <fullName evidence="6">Cytochrome P450</fullName>
    </submittedName>
</protein>
<keyword evidence="4 5" id="KW-0408">Iron</keyword>
<dbReference type="PANTHER" id="PTHR24305">
    <property type="entry name" value="CYTOCHROME P450"/>
    <property type="match status" value="1"/>
</dbReference>
<comment type="cofactor">
    <cofactor evidence="5">
        <name>heme</name>
        <dbReference type="ChEBI" id="CHEBI:30413"/>
    </cofactor>
</comment>
<dbReference type="Pfam" id="PF00067">
    <property type="entry name" value="p450"/>
    <property type="match status" value="1"/>
</dbReference>
<feature type="binding site" description="axial binding residue" evidence="5">
    <location>
        <position position="461"/>
    </location>
    <ligand>
        <name>heme</name>
        <dbReference type="ChEBI" id="CHEBI:30413"/>
    </ligand>
    <ligandPart>
        <name>Fe</name>
        <dbReference type="ChEBI" id="CHEBI:18248"/>
    </ligandPart>
</feature>
<dbReference type="PRINTS" id="PR00385">
    <property type="entry name" value="P450"/>
</dbReference>
<dbReference type="OrthoDB" id="10029320at2759"/>
<accession>A0A8K0WL54</accession>
<comment type="caution">
    <text evidence="6">The sequence shown here is derived from an EMBL/GenBank/DDBJ whole genome shotgun (WGS) entry which is preliminary data.</text>
</comment>
<keyword evidence="3 5" id="KW-0479">Metal-binding</keyword>
<name>A0A8K0WL54_9HYPO</name>
<comment type="pathway">
    <text evidence="1">Mycotoxin biosynthesis.</text>
</comment>
<dbReference type="GO" id="GO:0016705">
    <property type="term" value="F:oxidoreductase activity, acting on paired donors, with incorporation or reduction of molecular oxygen"/>
    <property type="evidence" value="ECO:0007669"/>
    <property type="project" value="InterPro"/>
</dbReference>
<evidence type="ECO:0000256" key="4">
    <source>
        <dbReference type="ARBA" id="ARBA00023004"/>
    </source>
</evidence>
<dbReference type="SUPFAM" id="SSF48264">
    <property type="entry name" value="Cytochrome P450"/>
    <property type="match status" value="1"/>
</dbReference>
<keyword evidence="2 5" id="KW-0349">Heme</keyword>
<dbReference type="InterPro" id="IPR050121">
    <property type="entry name" value="Cytochrome_P450_monoxygenase"/>
</dbReference>
<dbReference type="GO" id="GO:0004497">
    <property type="term" value="F:monooxygenase activity"/>
    <property type="evidence" value="ECO:0007669"/>
    <property type="project" value="InterPro"/>
</dbReference>
<reference evidence="6" key="1">
    <citation type="journal article" date="2021" name="Nat. Commun.">
        <title>Genetic determinants of endophytism in the Arabidopsis root mycobiome.</title>
        <authorList>
            <person name="Mesny F."/>
            <person name="Miyauchi S."/>
            <person name="Thiergart T."/>
            <person name="Pickel B."/>
            <person name="Atanasova L."/>
            <person name="Karlsson M."/>
            <person name="Huettel B."/>
            <person name="Barry K.W."/>
            <person name="Haridas S."/>
            <person name="Chen C."/>
            <person name="Bauer D."/>
            <person name="Andreopoulos W."/>
            <person name="Pangilinan J."/>
            <person name="LaButti K."/>
            <person name="Riley R."/>
            <person name="Lipzen A."/>
            <person name="Clum A."/>
            <person name="Drula E."/>
            <person name="Henrissat B."/>
            <person name="Kohler A."/>
            <person name="Grigoriev I.V."/>
            <person name="Martin F.M."/>
            <person name="Hacquard S."/>
        </authorList>
    </citation>
    <scope>NUCLEOTIDE SEQUENCE</scope>
    <source>
        <strain evidence="6">MPI-CAGE-CH-0235</strain>
    </source>
</reference>
<sequence length="537" mass="60990">MLGPYLLAAAALLASYLYSRLQYARFKQYAHLPQPPTNLLLGHLKFMGEVTQNGIPDRHPDKVFEEMWISLGRPPVMFVDLRPVNPPMTLITNHEMAEQISKASKLYPLSTPKSPTWTHMIPILGKTTLTAREGSDWKDLRRAYNPGFAPQHIWSLLPLILERMEPFLNYLDGFANSGHEFSLETLLSNLTFDIIGAAVMEVDLNAQHMDRSNQGELIRLFAQLLHTYADDKFNLPWWIVPLSTWRRHQRARRIDFLVKEIIQQKYDGIKADDNHSRSILALSLKDTSALTPRLLSETSDQVRSFLFAGHDTSTSMLQWLFYELSRTPRALRAVRAELDEVLGPSTDPREICTLLRHKGESSVARMSYLNAAIKETLRLHPPASTVRMTPPNSGFTVRAPTGQDYCLDGTIMYSCQAILQRDPAVFGHDADVWVPERWLGDAAKKIPPSAWRPFERGPRNCIGMELANLEARVIIAIVARKYDFIKVGLGESILNEKGDPIENDKGQYKTKLELYNVRRMTAQPVDGTMMKVKIQSS</sequence>
<dbReference type="InterPro" id="IPR036396">
    <property type="entry name" value="Cyt_P450_sf"/>
</dbReference>
<dbReference type="Gene3D" id="1.10.630.10">
    <property type="entry name" value="Cytochrome P450"/>
    <property type="match status" value="1"/>
</dbReference>
<organism evidence="6 7">
    <name type="scientific">Stachybotrys elegans</name>
    <dbReference type="NCBI Taxonomy" id="80388"/>
    <lineage>
        <taxon>Eukaryota</taxon>
        <taxon>Fungi</taxon>
        <taxon>Dikarya</taxon>
        <taxon>Ascomycota</taxon>
        <taxon>Pezizomycotina</taxon>
        <taxon>Sordariomycetes</taxon>
        <taxon>Hypocreomycetidae</taxon>
        <taxon>Hypocreales</taxon>
        <taxon>Stachybotryaceae</taxon>
        <taxon>Stachybotrys</taxon>
    </lineage>
</organism>
<dbReference type="InterPro" id="IPR001128">
    <property type="entry name" value="Cyt_P450"/>
</dbReference>
<dbReference type="PRINTS" id="PR00463">
    <property type="entry name" value="EP450I"/>
</dbReference>
<dbReference type="GO" id="GO:0005506">
    <property type="term" value="F:iron ion binding"/>
    <property type="evidence" value="ECO:0007669"/>
    <property type="project" value="InterPro"/>
</dbReference>
<evidence type="ECO:0000256" key="5">
    <source>
        <dbReference type="PIRSR" id="PIRSR602401-1"/>
    </source>
</evidence>
<dbReference type="PANTHER" id="PTHR24305:SF222">
    <property type="entry name" value="CYTOCHROME P450 MONOOXYGENASE STCS"/>
    <property type="match status" value="1"/>
</dbReference>
<evidence type="ECO:0000256" key="2">
    <source>
        <dbReference type="ARBA" id="ARBA00022617"/>
    </source>
</evidence>
<dbReference type="CDD" id="cd11051">
    <property type="entry name" value="CYP59-like"/>
    <property type="match status" value="1"/>
</dbReference>
<evidence type="ECO:0000313" key="7">
    <source>
        <dbReference type="Proteomes" id="UP000813444"/>
    </source>
</evidence>
<evidence type="ECO:0000256" key="1">
    <source>
        <dbReference type="ARBA" id="ARBA00004685"/>
    </source>
</evidence>
<dbReference type="Proteomes" id="UP000813444">
    <property type="component" value="Unassembled WGS sequence"/>
</dbReference>
<evidence type="ECO:0000313" key="6">
    <source>
        <dbReference type="EMBL" id="KAH7304088.1"/>
    </source>
</evidence>
<keyword evidence="7" id="KW-1185">Reference proteome</keyword>
<proteinExistence type="predicted"/>
<evidence type="ECO:0000256" key="3">
    <source>
        <dbReference type="ARBA" id="ARBA00022723"/>
    </source>
</evidence>
<dbReference type="AlphaFoldDB" id="A0A8K0WL54"/>
<dbReference type="InterPro" id="IPR002401">
    <property type="entry name" value="Cyt_P450_E_grp-I"/>
</dbReference>
<dbReference type="GO" id="GO:0020037">
    <property type="term" value="F:heme binding"/>
    <property type="evidence" value="ECO:0007669"/>
    <property type="project" value="InterPro"/>
</dbReference>